<gene>
    <name evidence="2" type="ORF">MBORA_08020</name>
</gene>
<reference evidence="3" key="1">
    <citation type="journal article" date="2016" name="Genome Announc.">
        <title>Draft Genome Sequences of Methanobrevibacter curvatus DSM11111, Methanobrevibacter cuticularis DSM11139, Methanobrevibacter filiformis DSM11501, and Methanobrevibacter oralis DSM7256.</title>
        <authorList>
            <person name="Poehlein A."/>
            <person name="Seedorf H."/>
        </authorList>
    </citation>
    <scope>NUCLEOTIDE SEQUENCE [LARGE SCALE GENOMIC DNA]</scope>
    <source>
        <strain evidence="3">DSM 7256 / JCM 30027 / ZR</strain>
    </source>
</reference>
<feature type="transmembrane region" description="Helical" evidence="1">
    <location>
        <begin position="33"/>
        <end position="53"/>
    </location>
</feature>
<dbReference type="EMBL" id="LWMU01000055">
    <property type="protein sequence ID" value="KZX13252.1"/>
    <property type="molecule type" value="Genomic_DNA"/>
</dbReference>
<comment type="caution">
    <text evidence="2">The sequence shown here is derived from an EMBL/GenBank/DDBJ whole genome shotgun (WGS) entry which is preliminary data.</text>
</comment>
<evidence type="ECO:0000256" key="1">
    <source>
        <dbReference type="SAM" id="Phobius"/>
    </source>
</evidence>
<keyword evidence="1" id="KW-1133">Transmembrane helix</keyword>
<dbReference type="PATRIC" id="fig|66851.6.peg.881"/>
<sequence>MIFSNKDTSLKADLRKKTTIKDELNFSGYDIQACMVMLVVITVLLLSVISVAAQNPNFIY</sequence>
<keyword evidence="1" id="KW-0812">Transmembrane</keyword>
<dbReference type="STRING" id="66851.MBORA_08020"/>
<dbReference type="RefSeq" id="WP_063720262.1">
    <property type="nucleotide sequence ID" value="NZ_CAJVUI010000003.1"/>
</dbReference>
<proteinExistence type="predicted"/>
<dbReference type="AlphaFoldDB" id="A0A166BEX0"/>
<evidence type="ECO:0000313" key="2">
    <source>
        <dbReference type="EMBL" id="KZX13252.1"/>
    </source>
</evidence>
<dbReference type="Proteomes" id="UP000077428">
    <property type="component" value="Unassembled WGS sequence"/>
</dbReference>
<keyword evidence="1" id="KW-0472">Membrane</keyword>
<evidence type="ECO:0000313" key="3">
    <source>
        <dbReference type="Proteomes" id="UP000077428"/>
    </source>
</evidence>
<accession>A0A166BEX0</accession>
<keyword evidence="3" id="KW-1185">Reference proteome</keyword>
<organism evidence="2 3">
    <name type="scientific">Methanobrevibacter oralis</name>
    <dbReference type="NCBI Taxonomy" id="66851"/>
    <lineage>
        <taxon>Archaea</taxon>
        <taxon>Methanobacteriati</taxon>
        <taxon>Methanobacteriota</taxon>
        <taxon>Methanomada group</taxon>
        <taxon>Methanobacteria</taxon>
        <taxon>Methanobacteriales</taxon>
        <taxon>Methanobacteriaceae</taxon>
        <taxon>Methanobrevibacter</taxon>
    </lineage>
</organism>
<name>A0A166BEX0_METOA</name>
<protein>
    <submittedName>
        <fullName evidence="2">Uncharacterized protein</fullName>
    </submittedName>
</protein>